<evidence type="ECO:0000256" key="5">
    <source>
        <dbReference type="ARBA" id="ARBA00023040"/>
    </source>
</evidence>
<evidence type="ECO:0000256" key="2">
    <source>
        <dbReference type="ARBA" id="ARBA00022475"/>
    </source>
</evidence>
<dbReference type="InterPro" id="IPR000276">
    <property type="entry name" value="GPCR_Rhodpsn"/>
</dbReference>
<dbReference type="PRINTS" id="PR01480">
    <property type="entry name" value="NEUROTENSN1R"/>
</dbReference>
<feature type="transmembrane region" description="Helical" evidence="14">
    <location>
        <begin position="298"/>
        <end position="315"/>
    </location>
</feature>
<keyword evidence="2" id="KW-1003">Cell membrane</keyword>
<evidence type="ECO:0000256" key="13">
    <source>
        <dbReference type="SAM" id="MobiDB-lite"/>
    </source>
</evidence>
<evidence type="ECO:0000256" key="10">
    <source>
        <dbReference type="ARBA" id="ARBA00023224"/>
    </source>
</evidence>
<evidence type="ECO:0000256" key="7">
    <source>
        <dbReference type="ARBA" id="ARBA00023139"/>
    </source>
</evidence>
<feature type="region of interest" description="Disordered" evidence="13">
    <location>
        <begin position="615"/>
        <end position="639"/>
    </location>
</feature>
<accession>L8Y8M8</accession>
<dbReference type="PROSITE" id="PS50262">
    <property type="entry name" value="G_PROTEIN_RECEP_F1_2"/>
    <property type="match status" value="1"/>
</dbReference>
<dbReference type="PRINTS" id="PR00237">
    <property type="entry name" value="GPCRRHODOPSN"/>
</dbReference>
<evidence type="ECO:0000256" key="14">
    <source>
        <dbReference type="SAM" id="Phobius"/>
    </source>
</evidence>
<evidence type="ECO:0000259" key="15">
    <source>
        <dbReference type="PROSITE" id="PS50262"/>
    </source>
</evidence>
<keyword evidence="17" id="KW-1185">Reference proteome</keyword>
<dbReference type="PROSITE" id="PS00237">
    <property type="entry name" value="G_PROTEIN_RECEP_F1_1"/>
    <property type="match status" value="1"/>
</dbReference>
<evidence type="ECO:0000256" key="11">
    <source>
        <dbReference type="ARBA" id="ARBA00023288"/>
    </source>
</evidence>
<sequence length="639" mass="69125">MRVNSSVPGANPFPRPRSGLEAALLATALRNDSANQSGPVFAAPSSDLDVNTDIYSKGLVTAVYLVLFVVGTVGNSVTACTLARKKSLQGLQGTVHYHLGSLALSDLLTLLLAMPVELYNFIWVHHPWAFGDAVCRGYYFLRDACTYATALNVASLSVERYLAICHPFKAKTLMSRSRTKKFIGTIWLASGLLATPMLFTMGQQNRSADGQHPGGLVCTPIVHAATIKAVIQVNTFVSFVFPMVVISVLNTIIANKLTVMVRHAAEQGQVCTVGDRPGTFSMAIEPGRVQALRHGVRVLRAVVLAFVVCWLPYHVRRLMFCYVSEEQWTPTLSSPGAQRRHAPLRADGSALTGKREAPDRAPGPEASLPTALTGGSCQLLFSVGSREHPGAQVVGVPGTSQGVARSKVQPHRDLKLHRSEGEARVGAHPCRETWGVLAWLFGQAGGLPSLRPQTLGGCTPGLSPKHKPAAPDTGVLHPRTEPQAGSHVQWETAAGRDQCGAELGTWAEGPDQALWGDCGDVPQLAWATRPGGVRDPAAWEAPWGAAGRRRLSASLHSFLYDFYHYFYMLTNVLFYVSSAANPVLYNLVSANFRQGFLSTLACLCPGWRRRGRRPAFSRKPTSLSSNHTFSSNATRETLY</sequence>
<dbReference type="PANTHER" id="PTHR24243">
    <property type="entry name" value="G-PROTEIN COUPLED RECEPTOR"/>
    <property type="match status" value="1"/>
</dbReference>
<dbReference type="AlphaFoldDB" id="L8Y8M8"/>
<dbReference type="CDD" id="cd15355">
    <property type="entry name" value="7tmA_NTSR1"/>
    <property type="match status" value="1"/>
</dbReference>
<dbReference type="InterPro" id="IPR017452">
    <property type="entry name" value="GPCR_Rhodpsn_7TM"/>
</dbReference>
<dbReference type="Gene3D" id="1.20.1070.10">
    <property type="entry name" value="Rhodopsin 7-helix transmembrane proteins"/>
    <property type="match status" value="2"/>
</dbReference>
<dbReference type="SUPFAM" id="SSF81321">
    <property type="entry name" value="Family A G protein-coupled receptor-like"/>
    <property type="match status" value="2"/>
</dbReference>
<dbReference type="GO" id="GO:0016492">
    <property type="term" value="F:G protein-coupled neurotensin receptor activity"/>
    <property type="evidence" value="ECO:0007669"/>
    <property type="project" value="InterPro"/>
</dbReference>
<keyword evidence="8" id="KW-1015">Disulfide bond</keyword>
<comment type="subcellular location">
    <subcellularLocation>
        <location evidence="1">Cell membrane</location>
        <topology evidence="1">Multi-pass membrane protein</topology>
    </subcellularLocation>
</comment>
<dbReference type="InterPro" id="IPR003984">
    <property type="entry name" value="NT_rcpt"/>
</dbReference>
<dbReference type="Proteomes" id="UP000011518">
    <property type="component" value="Unassembled WGS sequence"/>
</dbReference>
<evidence type="ECO:0000256" key="9">
    <source>
        <dbReference type="ARBA" id="ARBA00023170"/>
    </source>
</evidence>
<keyword evidence="9 12" id="KW-0675">Receptor</keyword>
<proteinExistence type="inferred from homology"/>
<dbReference type="EMBL" id="KB365278">
    <property type="protein sequence ID" value="ELV11330.1"/>
    <property type="molecule type" value="Genomic_DNA"/>
</dbReference>
<reference evidence="17" key="2">
    <citation type="journal article" date="2013" name="Nat. Commun.">
        <title>Genome of the Chinese tree shrew.</title>
        <authorList>
            <person name="Fan Y."/>
            <person name="Huang Z.Y."/>
            <person name="Cao C.C."/>
            <person name="Chen C.S."/>
            <person name="Chen Y.X."/>
            <person name="Fan D.D."/>
            <person name="He J."/>
            <person name="Hou H.L."/>
            <person name="Hu L."/>
            <person name="Hu X.T."/>
            <person name="Jiang X.T."/>
            <person name="Lai R."/>
            <person name="Lang Y.S."/>
            <person name="Liang B."/>
            <person name="Liao S.G."/>
            <person name="Mu D."/>
            <person name="Ma Y.Y."/>
            <person name="Niu Y.Y."/>
            <person name="Sun X.Q."/>
            <person name="Xia J.Q."/>
            <person name="Xiao J."/>
            <person name="Xiong Z.Q."/>
            <person name="Xu L."/>
            <person name="Yang L."/>
            <person name="Zhang Y."/>
            <person name="Zhao W."/>
            <person name="Zhao X.D."/>
            <person name="Zheng Y.T."/>
            <person name="Zhou J.M."/>
            <person name="Zhu Y.B."/>
            <person name="Zhang G.J."/>
            <person name="Wang J."/>
            <person name="Yao Y.G."/>
        </authorList>
    </citation>
    <scope>NUCLEOTIDE SEQUENCE [LARGE SCALE GENOMIC DNA]</scope>
</reference>
<evidence type="ECO:0000256" key="12">
    <source>
        <dbReference type="RuleBase" id="RU000688"/>
    </source>
</evidence>
<protein>
    <submittedName>
        <fullName evidence="16">Neurotensin receptor type 1</fullName>
    </submittedName>
</protein>
<name>L8Y8M8_TUPCH</name>
<feature type="transmembrane region" description="Helical" evidence="14">
    <location>
        <begin position="58"/>
        <end position="83"/>
    </location>
</feature>
<dbReference type="InParanoid" id="L8Y8M8"/>
<dbReference type="InterPro" id="IPR003985">
    <property type="entry name" value="NT1_rcpt"/>
</dbReference>
<keyword evidence="4 14" id="KW-1133">Transmembrane helix</keyword>
<dbReference type="PRINTS" id="PR01479">
    <property type="entry name" value="NEUROTENSINR"/>
</dbReference>
<dbReference type="FunCoup" id="L8Y8M8">
    <property type="interactions" value="667"/>
</dbReference>
<keyword evidence="3 12" id="KW-0812">Transmembrane</keyword>
<dbReference type="STRING" id="246437.L8Y8M8"/>
<evidence type="ECO:0000256" key="6">
    <source>
        <dbReference type="ARBA" id="ARBA00023136"/>
    </source>
</evidence>
<evidence type="ECO:0000313" key="17">
    <source>
        <dbReference type="Proteomes" id="UP000011518"/>
    </source>
</evidence>
<feature type="transmembrane region" description="Helical" evidence="14">
    <location>
        <begin position="233"/>
        <end position="253"/>
    </location>
</feature>
<feature type="transmembrane region" description="Helical" evidence="14">
    <location>
        <begin position="182"/>
        <end position="199"/>
    </location>
</feature>
<feature type="domain" description="G-protein coupled receptors family 1 profile" evidence="15">
    <location>
        <begin position="74"/>
        <end position="319"/>
    </location>
</feature>
<dbReference type="GO" id="GO:0005886">
    <property type="term" value="C:plasma membrane"/>
    <property type="evidence" value="ECO:0007669"/>
    <property type="project" value="UniProtKB-SubCell"/>
</dbReference>
<keyword evidence="7" id="KW-0564">Palmitate</keyword>
<keyword evidence="6 14" id="KW-0472">Membrane</keyword>
<feature type="compositionally biased region" description="Polar residues" evidence="13">
    <location>
        <begin position="619"/>
        <end position="639"/>
    </location>
</feature>
<dbReference type="PANTHER" id="PTHR24243:SF9">
    <property type="entry name" value="NEUROTENSIN RECEPTOR TYPE 1"/>
    <property type="match status" value="1"/>
</dbReference>
<evidence type="ECO:0000256" key="3">
    <source>
        <dbReference type="ARBA" id="ARBA00022692"/>
    </source>
</evidence>
<evidence type="ECO:0000256" key="4">
    <source>
        <dbReference type="ARBA" id="ARBA00022989"/>
    </source>
</evidence>
<evidence type="ECO:0000256" key="1">
    <source>
        <dbReference type="ARBA" id="ARBA00004651"/>
    </source>
</evidence>
<keyword evidence="11" id="KW-0449">Lipoprotein</keyword>
<evidence type="ECO:0000313" key="16">
    <source>
        <dbReference type="EMBL" id="ELV11330.1"/>
    </source>
</evidence>
<reference evidence="17" key="1">
    <citation type="submission" date="2012-07" db="EMBL/GenBank/DDBJ databases">
        <title>Genome of the Chinese tree shrew, a rising model animal genetically related to primates.</title>
        <authorList>
            <person name="Zhang G."/>
            <person name="Fan Y."/>
            <person name="Yao Y."/>
            <person name="Huang Z."/>
        </authorList>
    </citation>
    <scope>NUCLEOTIDE SEQUENCE [LARGE SCALE GENOMIC DNA]</scope>
</reference>
<gene>
    <name evidence="16" type="ORF">TREES_T100018234</name>
</gene>
<organism evidence="16 17">
    <name type="scientific">Tupaia chinensis</name>
    <name type="common">Chinese tree shrew</name>
    <name type="synonym">Tupaia belangeri chinensis</name>
    <dbReference type="NCBI Taxonomy" id="246437"/>
    <lineage>
        <taxon>Eukaryota</taxon>
        <taxon>Metazoa</taxon>
        <taxon>Chordata</taxon>
        <taxon>Craniata</taxon>
        <taxon>Vertebrata</taxon>
        <taxon>Euteleostomi</taxon>
        <taxon>Mammalia</taxon>
        <taxon>Eutheria</taxon>
        <taxon>Euarchontoglires</taxon>
        <taxon>Scandentia</taxon>
        <taxon>Tupaiidae</taxon>
        <taxon>Tupaia</taxon>
    </lineage>
</organism>
<dbReference type="Pfam" id="PF00001">
    <property type="entry name" value="7tm_1"/>
    <property type="match status" value="1"/>
</dbReference>
<evidence type="ECO:0000256" key="8">
    <source>
        <dbReference type="ARBA" id="ARBA00023157"/>
    </source>
</evidence>
<dbReference type="eggNOG" id="KOG3656">
    <property type="taxonomic scope" value="Eukaryota"/>
</dbReference>
<keyword evidence="10 12" id="KW-0807">Transducer</keyword>
<feature type="region of interest" description="Disordered" evidence="13">
    <location>
        <begin position="332"/>
        <end position="369"/>
    </location>
</feature>
<comment type="similarity">
    <text evidence="12">Belongs to the G-protein coupled receptor 1 family.</text>
</comment>
<keyword evidence="5 12" id="KW-0297">G-protein coupled receptor</keyword>